<protein>
    <submittedName>
        <fullName evidence="1">Uncharacterized protein</fullName>
    </submittedName>
</protein>
<evidence type="ECO:0000313" key="2">
    <source>
        <dbReference type="Proteomes" id="UP000095472"/>
    </source>
</evidence>
<reference evidence="1 2" key="1">
    <citation type="journal article" date="2016" name="Genome Announc.">
        <title>Draft Genome Sequence of the Thermotolerant Cyanobacterium Desertifilum sp. IPPAS B-1220.</title>
        <authorList>
            <person name="Mironov K.S."/>
            <person name="Sinetova M.A."/>
            <person name="Bolatkhan K."/>
            <person name="Zayadan B.K."/>
            <person name="Ustinova V.V."/>
            <person name="Kupriyanova E.V."/>
            <person name="Skrypnik A.N."/>
            <person name="Gogoleva N.E."/>
            <person name="Gogolev Y.V."/>
            <person name="Los D.A."/>
        </authorList>
    </citation>
    <scope>NUCLEOTIDE SEQUENCE [LARGE SCALE GENOMIC DNA]</scope>
    <source>
        <strain evidence="1 2">IPPAS B-1220</strain>
    </source>
</reference>
<dbReference type="EMBL" id="CP182909">
    <property type="protein sequence ID" value="XPM66615.1"/>
    <property type="molecule type" value="Genomic_DNA"/>
</dbReference>
<sequence>MTNPPPSLQLGQNLYREERYPEAIALWQQVIQTDTNPASQALYWNYLALAYQKLGEWQQAESAIAQSLALGQTQPEILARIYNTQGHLNWTRGQVEPALENWQLSTRLYQQIGDASGELGSKINQAQALQALGLHNRATTLLSGVQQQLQASPASLLKSTGLRSLGNAFRVAGELDKSQAVLEASLQVANQLQDRAAMGTALLSLGNTQKAFALLEEERQSSLIQYNERPDFCRRLTQEQAIEGYKVAANSYQNAALQSPHALTQAQAKLNYLNALYKLNQTIDANEIQSLQSLINRLNPSRATIYAQVNFAQLLACQSQGLEGQSQDVLKRAIAQAENLGDRRSLSYALGKLAQFYETNANWQEATQLTQQALEIAEEIQAPDIAYQWQWQLGRIARIQNNLTAINYYKAAFTNLQKIRTDLVSLNPDVQFSFRDEIEPIYRQLAELLLQAPQPSQENLQSARVVIEALQLAELNNFFRDSCLQNQPENIDRIDPTVAVFYTIALNNKLAVIIKPPIKINLLIIQPLLVDWKSPEKLKI</sequence>
<proteinExistence type="predicted"/>
<organism evidence="1 2">
    <name type="scientific">Desertifilum tharense IPPAS B-1220</name>
    <dbReference type="NCBI Taxonomy" id="1781255"/>
    <lineage>
        <taxon>Bacteria</taxon>
        <taxon>Bacillati</taxon>
        <taxon>Cyanobacteriota</taxon>
        <taxon>Cyanophyceae</taxon>
        <taxon>Desertifilales</taxon>
        <taxon>Desertifilaceae</taxon>
        <taxon>Desertifilum</taxon>
    </lineage>
</organism>
<dbReference type="Proteomes" id="UP000095472">
    <property type="component" value="Chromosome"/>
</dbReference>
<evidence type="ECO:0000313" key="1">
    <source>
        <dbReference type="EMBL" id="XPM66615.1"/>
    </source>
</evidence>
<keyword evidence="2" id="KW-1185">Reference proteome</keyword>
<accession>A0ACD5H154</accession>
<gene>
    <name evidence="1" type="ORF">BH720_015850</name>
</gene>
<name>A0ACD5H154_9CYAN</name>